<dbReference type="InterPro" id="IPR037109">
    <property type="entry name" value="AMP_N_sf"/>
</dbReference>
<dbReference type="SUPFAM" id="SSF53167">
    <property type="entry name" value="Purine and uridine phosphorylases"/>
    <property type="match status" value="1"/>
</dbReference>
<accession>A0A420WJE1</accession>
<evidence type="ECO:0000259" key="3">
    <source>
        <dbReference type="Pfam" id="PF10423"/>
    </source>
</evidence>
<dbReference type="NCBIfam" id="TIGR01717">
    <property type="entry name" value="AMP-nucleosdse"/>
    <property type="match status" value="1"/>
</dbReference>
<dbReference type="InterPro" id="IPR000845">
    <property type="entry name" value="Nucleoside_phosphorylase_d"/>
</dbReference>
<dbReference type="Gene3D" id="3.40.50.1580">
    <property type="entry name" value="Nucleoside phosphorylase domain"/>
    <property type="match status" value="1"/>
</dbReference>
<dbReference type="PANTHER" id="PTHR43691">
    <property type="entry name" value="URIDINE PHOSPHORYLASE"/>
    <property type="match status" value="1"/>
</dbReference>
<organism evidence="4 5">
    <name type="scientific">Litorimonas taeanensis</name>
    <dbReference type="NCBI Taxonomy" id="568099"/>
    <lineage>
        <taxon>Bacteria</taxon>
        <taxon>Pseudomonadati</taxon>
        <taxon>Pseudomonadota</taxon>
        <taxon>Alphaproteobacteria</taxon>
        <taxon>Maricaulales</taxon>
        <taxon>Robiginitomaculaceae</taxon>
    </lineage>
</organism>
<dbReference type="AlphaFoldDB" id="A0A420WJE1"/>
<dbReference type="Pfam" id="PF10423">
    <property type="entry name" value="AMNp_N"/>
    <property type="match status" value="1"/>
</dbReference>
<dbReference type="InterPro" id="IPR047039">
    <property type="entry name" value="AMN_phosphorylase"/>
</dbReference>
<keyword evidence="1" id="KW-0378">Hydrolase</keyword>
<dbReference type="Gene3D" id="3.30.1730.10">
    <property type="entry name" value="AMP nucleoside phosphorylase, N-terminal domain"/>
    <property type="match status" value="1"/>
</dbReference>
<evidence type="ECO:0000256" key="1">
    <source>
        <dbReference type="HAMAP-Rule" id="MF_01932"/>
    </source>
</evidence>
<dbReference type="GO" id="GO:0044209">
    <property type="term" value="P:AMP salvage"/>
    <property type="evidence" value="ECO:0007669"/>
    <property type="project" value="InterPro"/>
</dbReference>
<dbReference type="InterPro" id="IPR011271">
    <property type="entry name" value="AMP_nucleosidase"/>
</dbReference>
<comment type="similarity">
    <text evidence="1">Belongs to the AMP nucleosidase family.</text>
</comment>
<comment type="function">
    <text evidence="1">Catalyzes the hydrolysis of the N-glycosidic bond of AMP to form adenine and ribose 5-phosphate. Involved in regulation of AMP concentrations.</text>
</comment>
<sequence length="507" mass="56698">MEILSVIRTDKLDRRKGHIIFNQFGNKPQFFDALSVCENIPTVIKALEKHYSEATDFLNDAFSTFAETGERTDSKSVTYPYLLLHLRSKKADGINPSGFVSIRGPGWYGTSITHPEIFKDYLIDQLGLIERGYEVEYYVGASDEIIPVAFAIDPSTFEMKDGSAKTIGDYFALPDLKRIHDNLADGAIEQSNDEPLPLSLFPALRTDYSLQRLKHYTGTSPAHFQKFVIFTNYQRYVDEFIEHAKDVLGDGVHTGFSSPGVGLIKSAEDYKPAMDYKLPQMPAYHLMCDNNEGITLINIGVGPSNAKTITDHVAVLRSHCWLMLGHCGGLRNTQTLGDFVLAHAYLRDDQILDEMLPPTIPLPTIAEVQIALTNAISNVMKLSGKEMKQHVRTGTVVTTDDRNWEMRYASLRTRLNQSRAIAIDMESATIAANGYRYRVPYGTLLCVSDRPLHGEIKLPGSAEAFYRSRVAQHLNIGLEAVSIMKDAAQSGTLHSRKLRSLDDPVFR</sequence>
<proteinExistence type="inferred from homology"/>
<dbReference type="Pfam" id="PF01048">
    <property type="entry name" value="PNP_UDP_1"/>
    <property type="match status" value="1"/>
</dbReference>
<name>A0A420WJE1_9PROT</name>
<gene>
    <name evidence="1" type="primary">amn</name>
    <name evidence="4" type="ORF">DES40_0441</name>
</gene>
<dbReference type="EC" id="3.2.2.4" evidence="1"/>
<dbReference type="EMBL" id="RBII01000001">
    <property type="protein sequence ID" value="RKQ71130.1"/>
    <property type="molecule type" value="Genomic_DNA"/>
</dbReference>
<evidence type="ECO:0000259" key="2">
    <source>
        <dbReference type="Pfam" id="PF01048"/>
    </source>
</evidence>
<dbReference type="InParanoid" id="A0A420WJE1"/>
<dbReference type="GO" id="GO:0005829">
    <property type="term" value="C:cytosol"/>
    <property type="evidence" value="ECO:0007669"/>
    <property type="project" value="TreeGrafter"/>
</dbReference>
<dbReference type="Proteomes" id="UP000282211">
    <property type="component" value="Unassembled WGS sequence"/>
</dbReference>
<comment type="catalytic activity">
    <reaction evidence="1">
        <text>AMP + H2O = D-ribose 5-phosphate + adenine</text>
        <dbReference type="Rhea" id="RHEA:20129"/>
        <dbReference type="ChEBI" id="CHEBI:15377"/>
        <dbReference type="ChEBI" id="CHEBI:16708"/>
        <dbReference type="ChEBI" id="CHEBI:78346"/>
        <dbReference type="ChEBI" id="CHEBI:456215"/>
        <dbReference type="EC" id="3.2.2.4"/>
    </reaction>
</comment>
<dbReference type="NCBIfam" id="NF006142">
    <property type="entry name" value="PRK08292.1"/>
    <property type="match status" value="1"/>
</dbReference>
<keyword evidence="5" id="KW-1185">Reference proteome</keyword>
<dbReference type="GO" id="GO:0009116">
    <property type="term" value="P:nucleoside metabolic process"/>
    <property type="evidence" value="ECO:0007669"/>
    <property type="project" value="InterPro"/>
</dbReference>
<dbReference type="HAMAP" id="MF_01932">
    <property type="entry name" value="AMP_nucleosidase"/>
    <property type="match status" value="1"/>
</dbReference>
<evidence type="ECO:0000313" key="5">
    <source>
        <dbReference type="Proteomes" id="UP000282211"/>
    </source>
</evidence>
<dbReference type="FunCoup" id="A0A420WJE1">
    <property type="interactions" value="60"/>
</dbReference>
<dbReference type="InterPro" id="IPR018953">
    <property type="entry name" value="AMP_nucleoside_Pase_N"/>
</dbReference>
<dbReference type="PANTHER" id="PTHR43691:SF6">
    <property type="entry name" value="AMP NUCLEOSIDASE"/>
    <property type="match status" value="1"/>
</dbReference>
<dbReference type="GO" id="GO:0008714">
    <property type="term" value="F:AMP nucleosidase activity"/>
    <property type="evidence" value="ECO:0007669"/>
    <property type="project" value="UniProtKB-UniRule"/>
</dbReference>
<comment type="caution">
    <text evidence="4">The sequence shown here is derived from an EMBL/GenBank/DDBJ whole genome shotgun (WGS) entry which is preliminary data.</text>
</comment>
<evidence type="ECO:0000313" key="4">
    <source>
        <dbReference type="EMBL" id="RKQ71130.1"/>
    </source>
</evidence>
<reference evidence="4 5" key="1">
    <citation type="submission" date="2018-10" db="EMBL/GenBank/DDBJ databases">
        <title>Genomic Encyclopedia of Type Strains, Phase IV (KMG-IV): sequencing the most valuable type-strain genomes for metagenomic binning, comparative biology and taxonomic classification.</title>
        <authorList>
            <person name="Goeker M."/>
        </authorList>
    </citation>
    <scope>NUCLEOTIDE SEQUENCE [LARGE SCALE GENOMIC DNA]</scope>
    <source>
        <strain evidence="4 5">DSM 22008</strain>
    </source>
</reference>
<dbReference type="CDD" id="cd17762">
    <property type="entry name" value="AMN"/>
    <property type="match status" value="1"/>
</dbReference>
<feature type="domain" description="Nucleoside phosphorylase" evidence="2">
    <location>
        <begin position="290"/>
        <end position="453"/>
    </location>
</feature>
<protein>
    <recommendedName>
        <fullName evidence="1">AMP nucleosidase</fullName>
        <ecNumber evidence="1">3.2.2.4</ecNumber>
    </recommendedName>
</protein>
<feature type="domain" description="AMP nucleoside phosphorylase N-terminal" evidence="3">
    <location>
        <begin position="43"/>
        <end position="194"/>
    </location>
</feature>
<dbReference type="InterPro" id="IPR035994">
    <property type="entry name" value="Nucleoside_phosphorylase_sf"/>
</dbReference>